<evidence type="ECO:0000313" key="2">
    <source>
        <dbReference type="Proteomes" id="UP000482155"/>
    </source>
</evidence>
<evidence type="ECO:0000313" key="1">
    <source>
        <dbReference type="EMBL" id="NEX62090.1"/>
    </source>
</evidence>
<dbReference type="Proteomes" id="UP000482155">
    <property type="component" value="Unassembled WGS sequence"/>
</dbReference>
<dbReference type="EMBL" id="JAAIVB010000045">
    <property type="protein sequence ID" value="NEX62090.1"/>
    <property type="molecule type" value="Genomic_DNA"/>
</dbReference>
<protein>
    <submittedName>
        <fullName evidence="1">Uncharacterized protein</fullName>
    </submittedName>
</protein>
<sequence>MDGHRTDAEMRAAGASAIEEVVRHLADEIGLHLTSCAWNLHQGLENTTSHRLDLFTESTAFKVYIKDADLINAGLERKNEVLVGQLRMLLVERHDEAIPIPLKDALRRETRNP</sequence>
<accession>A0A6B3SMM1</accession>
<dbReference type="AlphaFoldDB" id="A0A6B3SMM1"/>
<organism evidence="1 2">
    <name type="scientific">Noviherbaspirillum galbum</name>
    <dbReference type="NCBI Taxonomy" id="2709383"/>
    <lineage>
        <taxon>Bacteria</taxon>
        <taxon>Pseudomonadati</taxon>
        <taxon>Pseudomonadota</taxon>
        <taxon>Betaproteobacteria</taxon>
        <taxon>Burkholderiales</taxon>
        <taxon>Oxalobacteraceae</taxon>
        <taxon>Noviherbaspirillum</taxon>
    </lineage>
</organism>
<proteinExistence type="predicted"/>
<reference evidence="1 2" key="1">
    <citation type="submission" date="2020-02" db="EMBL/GenBank/DDBJ databases">
        <authorList>
            <person name="Kim M.K."/>
        </authorList>
    </citation>
    <scope>NUCLEOTIDE SEQUENCE [LARGE SCALE GENOMIC DNA]</scope>
    <source>
        <strain evidence="1 2">17J57-3</strain>
    </source>
</reference>
<dbReference type="RefSeq" id="WP_163963961.1">
    <property type="nucleotide sequence ID" value="NZ_JAAIVB010000045.1"/>
</dbReference>
<comment type="caution">
    <text evidence="1">The sequence shown here is derived from an EMBL/GenBank/DDBJ whole genome shotgun (WGS) entry which is preliminary data.</text>
</comment>
<keyword evidence="2" id="KW-1185">Reference proteome</keyword>
<name>A0A6B3SMM1_9BURK</name>
<gene>
    <name evidence="1" type="ORF">G3574_13455</name>
</gene>